<evidence type="ECO:0000256" key="1">
    <source>
        <dbReference type="SAM" id="MobiDB-lite"/>
    </source>
</evidence>
<dbReference type="EnsemblMetazoa" id="MDOA007601-RE">
    <property type="protein sequence ID" value="MDOA007601-PE"/>
    <property type="gene ID" value="MDOA007601"/>
</dbReference>
<dbReference type="RefSeq" id="XP_019892592.1">
    <property type="nucleotide sequence ID" value="XM_020037033.1"/>
</dbReference>
<dbReference type="Pfam" id="PF16012">
    <property type="entry name" value="DUF4780"/>
    <property type="match status" value="1"/>
</dbReference>
<dbReference type="InterPro" id="IPR031961">
    <property type="entry name" value="DUF4780"/>
</dbReference>
<feature type="domain" description="DUF4780" evidence="2">
    <location>
        <begin position="412"/>
        <end position="583"/>
    </location>
</feature>
<feature type="region of interest" description="Disordered" evidence="1">
    <location>
        <begin position="235"/>
        <end position="354"/>
    </location>
</feature>
<reference evidence="5 6" key="2">
    <citation type="submission" date="2025-04" db="UniProtKB">
        <authorList>
            <consortium name="RefSeq"/>
        </authorList>
    </citation>
    <scope>IDENTIFICATION</scope>
    <source>
        <strain evidence="5 6">Aabys</strain>
    </source>
</reference>
<keyword evidence="4" id="KW-1185">Reference proteome</keyword>
<evidence type="ECO:0000313" key="6">
    <source>
        <dbReference type="RefSeq" id="XP_019892592.1"/>
    </source>
</evidence>
<protein>
    <submittedName>
        <fullName evidence="5 6">Uncharacterized protein LOC101893482</fullName>
    </submittedName>
</protein>
<feature type="compositionally biased region" description="Polar residues" evidence="1">
    <location>
        <begin position="266"/>
        <end position="287"/>
    </location>
</feature>
<dbReference type="EnsemblMetazoa" id="MDOA007601-RD">
    <property type="protein sequence ID" value="MDOA007601-PD"/>
    <property type="gene ID" value="MDOA007601"/>
</dbReference>
<feature type="region of interest" description="Disordered" evidence="1">
    <location>
        <begin position="385"/>
        <end position="406"/>
    </location>
</feature>
<evidence type="ECO:0000313" key="5">
    <source>
        <dbReference type="RefSeq" id="XP_005184412.1"/>
    </source>
</evidence>
<dbReference type="OrthoDB" id="7903147at2759"/>
<evidence type="ECO:0000313" key="4">
    <source>
        <dbReference type="Proteomes" id="UP001652621"/>
    </source>
</evidence>
<proteinExistence type="predicted"/>
<gene>
    <name evidence="3" type="primary">101893482</name>
    <name evidence="5 6" type="synonym">LOC101893482</name>
</gene>
<feature type="region of interest" description="Disordered" evidence="1">
    <location>
        <begin position="96"/>
        <end position="116"/>
    </location>
</feature>
<dbReference type="AlphaFoldDB" id="A0A1I8MR40"/>
<dbReference type="KEGG" id="mde:101893482"/>
<sequence>MVWRLCHGGPHLLPSPNAFMENNNFENITPYLNSTNTLTTPDHPKDMSTPTTSKALNFARYVALRTAITGGEELTSGEISALLKVWSNVEELNASDKNHEPLQRQDAIEEDQSTESISDIISVSSENLDTKDQKAKRGYKRAVKYCRKFIDKDRSAITEREKCLIKTNLKVVRKYEKNHPHLPKTSPDFETLLLPATGFDKRTCPTEGSDMDEKKPFADVFWNTSAVGALDLTTTPAVRSSPDPIEHVAPSVKKSRTRKRKKNGPGTISTSNSIASTKTEISTPNTTLKRRKSTEEPISNSVKKRRSTEEQISISESMASKKTEISTPHTPAKRRKSTEGPHPHAKKPTLNRISMTQVSSFSFPATSQKTVNTKVDNAQTMQNSNLSQTATSKSQQQGQQARKGKYSHTMYPNHLRLAIIDKAHPEGRISDSRWLLIEECLRDIVFSGAGSPMQMQFGSATLYKGVKVICCENVESKDFLVKTVGELGVLWEGSELAAVSLKEIPCGRKLSAWVPPPLVDPARILTILAKQNPNLQTDNWHIVNSSPDSGGLVIKVAIDAKGQEYLQARGGKLHFGSGWIRFRITPTR</sequence>
<evidence type="ECO:0000313" key="3">
    <source>
        <dbReference type="EnsemblMetazoa" id="MDOA007601-PD"/>
    </source>
</evidence>
<accession>A0A1I8MR40</accession>
<name>A0A1I8MR40_MUSDO</name>
<feature type="compositionally biased region" description="Basic and acidic residues" evidence="1">
    <location>
        <begin position="96"/>
        <end position="107"/>
    </location>
</feature>
<dbReference type="VEuPathDB" id="VectorBase:MDOMA2_018246"/>
<dbReference type="Proteomes" id="UP001652621">
    <property type="component" value="Unplaced"/>
</dbReference>
<dbReference type="VEuPathDB" id="VectorBase:MDOA007601"/>
<organism evidence="3">
    <name type="scientific">Musca domestica</name>
    <name type="common">House fly</name>
    <dbReference type="NCBI Taxonomy" id="7370"/>
    <lineage>
        <taxon>Eukaryota</taxon>
        <taxon>Metazoa</taxon>
        <taxon>Ecdysozoa</taxon>
        <taxon>Arthropoda</taxon>
        <taxon>Hexapoda</taxon>
        <taxon>Insecta</taxon>
        <taxon>Pterygota</taxon>
        <taxon>Neoptera</taxon>
        <taxon>Endopterygota</taxon>
        <taxon>Diptera</taxon>
        <taxon>Brachycera</taxon>
        <taxon>Muscomorpha</taxon>
        <taxon>Muscoidea</taxon>
        <taxon>Muscidae</taxon>
        <taxon>Musca</taxon>
    </lineage>
</organism>
<evidence type="ECO:0000259" key="2">
    <source>
        <dbReference type="Pfam" id="PF16012"/>
    </source>
</evidence>
<reference evidence="3" key="1">
    <citation type="submission" date="2020-08" db="UniProtKB">
        <authorList>
            <consortium name="EnsemblMetazoa"/>
        </authorList>
    </citation>
    <scope>IDENTIFICATION</scope>
    <source>
        <strain evidence="3">Aabys</strain>
    </source>
</reference>
<feature type="compositionally biased region" description="Polar residues" evidence="1">
    <location>
        <begin position="385"/>
        <end position="400"/>
    </location>
</feature>
<feature type="compositionally biased region" description="Basic residues" evidence="1">
    <location>
        <begin position="253"/>
        <end position="263"/>
    </location>
</feature>
<dbReference type="RefSeq" id="XP_005184412.1">
    <property type="nucleotide sequence ID" value="XM_005184355.3"/>
</dbReference>
<dbReference type="EnsemblMetazoa" id="MDOA007601-RA">
    <property type="protein sequence ID" value="MDOA007601-PA"/>
    <property type="gene ID" value="MDOA007601"/>
</dbReference>
<dbReference type="GeneID" id="101893482"/>